<evidence type="ECO:0000313" key="6">
    <source>
        <dbReference type="Proteomes" id="UP000324897"/>
    </source>
</evidence>
<proteinExistence type="inferred from homology"/>
<feature type="region of interest" description="Disordered" evidence="4">
    <location>
        <begin position="913"/>
        <end position="940"/>
    </location>
</feature>
<evidence type="ECO:0008006" key="7">
    <source>
        <dbReference type="Google" id="ProtNLM"/>
    </source>
</evidence>
<comment type="similarity">
    <text evidence="1">Belongs to the FPP family.</text>
</comment>
<feature type="compositionally biased region" description="Polar residues" evidence="4">
    <location>
        <begin position="407"/>
        <end position="430"/>
    </location>
</feature>
<dbReference type="InterPro" id="IPR008587">
    <property type="entry name" value="FPP_plant"/>
</dbReference>
<keyword evidence="6" id="KW-1185">Reference proteome</keyword>
<evidence type="ECO:0000256" key="4">
    <source>
        <dbReference type="SAM" id="MobiDB-lite"/>
    </source>
</evidence>
<gene>
    <name evidence="5" type="ORF">EJB05_22856</name>
</gene>
<protein>
    <recommendedName>
        <fullName evidence="7">Filament-like plant protein 4</fullName>
    </recommendedName>
</protein>
<feature type="compositionally biased region" description="Basic residues" evidence="4">
    <location>
        <begin position="1"/>
        <end position="12"/>
    </location>
</feature>
<dbReference type="OrthoDB" id="1926355at2759"/>
<feature type="coiled-coil region" evidence="3">
    <location>
        <begin position="158"/>
        <end position="234"/>
    </location>
</feature>
<feature type="compositionally biased region" description="Polar residues" evidence="4">
    <location>
        <begin position="955"/>
        <end position="969"/>
    </location>
</feature>
<accession>A0A5J9V8J0</accession>
<comment type="caution">
    <text evidence="5">The sequence shown here is derived from an EMBL/GenBank/DDBJ whole genome shotgun (WGS) entry which is preliminary data.</text>
</comment>
<keyword evidence="2 3" id="KW-0175">Coiled coil</keyword>
<dbReference type="AlphaFoldDB" id="A0A5J9V8J0"/>
<feature type="compositionally biased region" description="Polar residues" evidence="4">
    <location>
        <begin position="18"/>
        <end position="29"/>
    </location>
</feature>
<dbReference type="PANTHER" id="PTHR31580:SF4">
    <property type="entry name" value="FILAMENT-LIKE PLANT PROTEIN 6"/>
    <property type="match status" value="1"/>
</dbReference>
<evidence type="ECO:0000256" key="1">
    <source>
        <dbReference type="ARBA" id="ARBA00005921"/>
    </source>
</evidence>
<evidence type="ECO:0000256" key="3">
    <source>
        <dbReference type="SAM" id="Coils"/>
    </source>
</evidence>
<feature type="coiled-coil region" evidence="3">
    <location>
        <begin position="338"/>
        <end position="372"/>
    </location>
</feature>
<dbReference type="Proteomes" id="UP000324897">
    <property type="component" value="Chromosome 1"/>
</dbReference>
<feature type="region of interest" description="Disordered" evidence="4">
    <location>
        <begin position="955"/>
        <end position="1004"/>
    </location>
</feature>
<dbReference type="Pfam" id="PF05911">
    <property type="entry name" value="FPP"/>
    <property type="match status" value="1"/>
</dbReference>
<dbReference type="EMBL" id="RWGY01000011">
    <property type="protein sequence ID" value="TVU31180.1"/>
    <property type="molecule type" value="Genomic_DNA"/>
</dbReference>
<evidence type="ECO:0000313" key="5">
    <source>
        <dbReference type="EMBL" id="TVU31180.1"/>
    </source>
</evidence>
<name>A0A5J9V8J0_9POAL</name>
<dbReference type="PANTHER" id="PTHR31580">
    <property type="entry name" value="FILAMENT-LIKE PLANT PROTEIN 4"/>
    <property type="match status" value="1"/>
</dbReference>
<feature type="coiled-coil region" evidence="3">
    <location>
        <begin position="745"/>
        <end position="901"/>
    </location>
</feature>
<reference evidence="5 6" key="1">
    <citation type="journal article" date="2019" name="Sci. Rep.">
        <title>A high-quality genome of Eragrostis curvula grass provides insights into Poaceae evolution and supports new strategies to enhance forage quality.</title>
        <authorList>
            <person name="Carballo J."/>
            <person name="Santos B.A.C.M."/>
            <person name="Zappacosta D."/>
            <person name="Garbus I."/>
            <person name="Selva J.P."/>
            <person name="Gallo C.A."/>
            <person name="Diaz A."/>
            <person name="Albertini E."/>
            <person name="Caccamo M."/>
            <person name="Echenique V."/>
        </authorList>
    </citation>
    <scope>NUCLEOTIDE SEQUENCE [LARGE SCALE GENOMIC DNA]</scope>
    <source>
        <strain evidence="6">cv. Victoria</strain>
        <tissue evidence="5">Leaf</tissue>
    </source>
</reference>
<organism evidence="5 6">
    <name type="scientific">Eragrostis curvula</name>
    <name type="common">weeping love grass</name>
    <dbReference type="NCBI Taxonomy" id="38414"/>
    <lineage>
        <taxon>Eukaryota</taxon>
        <taxon>Viridiplantae</taxon>
        <taxon>Streptophyta</taxon>
        <taxon>Embryophyta</taxon>
        <taxon>Tracheophyta</taxon>
        <taxon>Spermatophyta</taxon>
        <taxon>Magnoliopsida</taxon>
        <taxon>Liliopsida</taxon>
        <taxon>Poales</taxon>
        <taxon>Poaceae</taxon>
        <taxon>PACMAD clade</taxon>
        <taxon>Chloridoideae</taxon>
        <taxon>Eragrostideae</taxon>
        <taxon>Eragrostidinae</taxon>
        <taxon>Eragrostis</taxon>
    </lineage>
</organism>
<feature type="region of interest" description="Disordered" evidence="4">
    <location>
        <begin position="407"/>
        <end position="467"/>
    </location>
</feature>
<sequence length="1023" mass="113719">MDRRSWPWKKKSSDKSSNTDVLPSSNQAEQGVKVPKFVQISPERYANLTESEEQVEKLTEKIKVLNDKLDVAQNENNMKDGLVKQHAKVAEEAVSGWEQVEAEASALKVQLESVTLSKLAAEERAAHLDGALKESMKQLRIVREESEQKLHDVVLAKTKHWEKIKAELEAKLAEVEQVLVRADSENDSLSRSFEERTHLLMKVGEQKAQAEAQIEVLKNTIQSGEKEINSLKYELHVVSKELDIRNEEKDMSARSADVATKQHLEDAKKISKLESECQRLRGLVRKKLPGPAALAQMKMEVDIWGRDQGDNKLRRFPSKSYNTQNPMSLSHDYAVDNFQNMQKENDQLTARLLSMEEENKMLKDALSKCSNELQTSKNLCAKTSSKLRNMELQMLSANLHKSPTNSYIDTSFDGSSTQKGSNPPSLTSMSEDGVDDAKSCAGSWPNSLVPEVSHPKKEKRGNCSLTESSSQMDIMDDFLEMERLACLSSEAKGCDDKIFKVEETLPTVPKCESDTNSSPTLLSPICLSSSGHLSDNSPLFKLQSRIYSLLSSQSAQSNVVKVLDGIRNILGNIEEEAESIIVSKFEHNNTVEVADNGTSTKHVKPMVVRDLGVKNAISNLHEFVKSLVGQASGFQASICNHDVVSQKITIFSSLVDDFLSDGNGLNEIVIALSEILLESGDAKLVLLRKRVNEAESSNVDCVDKVTLLEKKVHPESGLCSLLPNSSTYPDFLGSPSAAFDDKTDVLCTAEEYEKLKLENRKLEKELMLCNEMIESTNFKFGAMEKNLEELTSKLASCEKSNGLAETQLKCMAESYKTLESQKLKLEEEIKVLQRKIDTLLTDLAEERQSHQQDIVKYRNLEEKMKRYAKDSLCADEDSDTKLKQEKEIAAAAEKLAQCQETILLLGQQLQTLRPPSAEPLGPAFSKQQSGQAEGRHSKKASGQFDAEYIFSSAPGTGNVSPLTGYNTHKSPSHGGASPYFTSPSSSKRPKHRSRSSSSSFSNLLPEKQGRVFSRLFSKGKSEC</sequence>
<evidence type="ECO:0000256" key="2">
    <source>
        <dbReference type="ARBA" id="ARBA00023054"/>
    </source>
</evidence>
<dbReference type="Gramene" id="TVU31180">
    <property type="protein sequence ID" value="TVU31180"/>
    <property type="gene ID" value="EJB05_22856"/>
</dbReference>
<feature type="region of interest" description="Disordered" evidence="4">
    <location>
        <begin position="1"/>
        <end position="30"/>
    </location>
</feature>
<feature type="coiled-coil region" evidence="3">
    <location>
        <begin position="48"/>
        <end position="75"/>
    </location>
</feature>